<dbReference type="AlphaFoldDB" id="A0A382RT80"/>
<dbReference type="Pfam" id="PF00501">
    <property type="entry name" value="AMP-binding"/>
    <property type="match status" value="1"/>
</dbReference>
<dbReference type="InterPro" id="IPR042099">
    <property type="entry name" value="ANL_N_sf"/>
</dbReference>
<feature type="domain" description="AMP-dependent synthetase/ligase" evidence="3">
    <location>
        <begin position="15"/>
        <end position="313"/>
    </location>
</feature>
<dbReference type="InterPro" id="IPR000873">
    <property type="entry name" value="AMP-dep_synth/lig_dom"/>
</dbReference>
<name>A0A382RT80_9ZZZZ</name>
<sequence length="318" mass="34890">DNMTISDLVCSSELNKEAIVVPGITTITYENLLYQVESLKNDLISIGITKRDRIAIVLPNSIEFVVTFLAVSAVATVAPLNPSYKSEEFEFYIKDINAKVLITTKASNSEINELDIDGLSRMTVSIDANGKLVLGRLNRVQQSGIHGSNEIIHGKTALILHTSGTTSRPKRVPLSHENIISSTNHIIDTYSLSHRDVSLCVMPLFHVHGLVASTLATLSSGGTLILPQRLNIATFWGTVTKYNVTWFSAVPTIHQALIGRRRQNKELSRPDGLRFIRSCSAPLANQTLIDMEELFGVPVLEAYGMTEAAHQMTSNPLP</sequence>
<feature type="non-terminal residue" evidence="4">
    <location>
        <position position="318"/>
    </location>
</feature>
<gene>
    <name evidence="4" type="ORF">METZ01_LOCUS353121</name>
</gene>
<dbReference type="SUPFAM" id="SSF56801">
    <property type="entry name" value="Acetyl-CoA synthetase-like"/>
    <property type="match status" value="1"/>
</dbReference>
<dbReference type="PANTHER" id="PTHR43201:SF5">
    <property type="entry name" value="MEDIUM-CHAIN ACYL-COA LIGASE ACSF2, MITOCHONDRIAL"/>
    <property type="match status" value="1"/>
</dbReference>
<feature type="non-terminal residue" evidence="4">
    <location>
        <position position="1"/>
    </location>
</feature>
<proteinExistence type="inferred from homology"/>
<dbReference type="GO" id="GO:0031956">
    <property type="term" value="F:medium-chain fatty acid-CoA ligase activity"/>
    <property type="evidence" value="ECO:0007669"/>
    <property type="project" value="TreeGrafter"/>
</dbReference>
<reference evidence="4" key="1">
    <citation type="submission" date="2018-05" db="EMBL/GenBank/DDBJ databases">
        <authorList>
            <person name="Lanie J.A."/>
            <person name="Ng W.-L."/>
            <person name="Kazmierczak K.M."/>
            <person name="Andrzejewski T.M."/>
            <person name="Davidsen T.M."/>
            <person name="Wayne K.J."/>
            <person name="Tettelin H."/>
            <person name="Glass J.I."/>
            <person name="Rusch D."/>
            <person name="Podicherti R."/>
            <person name="Tsui H.-C.T."/>
            <person name="Winkler M.E."/>
        </authorList>
    </citation>
    <scope>NUCLEOTIDE SEQUENCE</scope>
</reference>
<comment type="similarity">
    <text evidence="1">Belongs to the ATP-dependent AMP-binding enzyme family.</text>
</comment>
<accession>A0A382RT80</accession>
<evidence type="ECO:0000313" key="4">
    <source>
        <dbReference type="EMBL" id="SVD00267.1"/>
    </source>
</evidence>
<dbReference type="Gene3D" id="3.40.50.12780">
    <property type="entry name" value="N-terminal domain of ligase-like"/>
    <property type="match status" value="1"/>
</dbReference>
<evidence type="ECO:0000259" key="3">
    <source>
        <dbReference type="Pfam" id="PF00501"/>
    </source>
</evidence>
<keyword evidence="2" id="KW-0436">Ligase</keyword>
<dbReference type="PROSITE" id="PS00455">
    <property type="entry name" value="AMP_BINDING"/>
    <property type="match status" value="1"/>
</dbReference>
<evidence type="ECO:0000256" key="1">
    <source>
        <dbReference type="ARBA" id="ARBA00006432"/>
    </source>
</evidence>
<dbReference type="EMBL" id="UINC01123651">
    <property type="protein sequence ID" value="SVD00267.1"/>
    <property type="molecule type" value="Genomic_DNA"/>
</dbReference>
<dbReference type="InterPro" id="IPR020845">
    <property type="entry name" value="AMP-binding_CS"/>
</dbReference>
<dbReference type="GO" id="GO:0006631">
    <property type="term" value="P:fatty acid metabolic process"/>
    <property type="evidence" value="ECO:0007669"/>
    <property type="project" value="TreeGrafter"/>
</dbReference>
<dbReference type="PANTHER" id="PTHR43201">
    <property type="entry name" value="ACYL-COA SYNTHETASE"/>
    <property type="match status" value="1"/>
</dbReference>
<organism evidence="4">
    <name type="scientific">marine metagenome</name>
    <dbReference type="NCBI Taxonomy" id="408172"/>
    <lineage>
        <taxon>unclassified sequences</taxon>
        <taxon>metagenomes</taxon>
        <taxon>ecological metagenomes</taxon>
    </lineage>
</organism>
<evidence type="ECO:0000256" key="2">
    <source>
        <dbReference type="ARBA" id="ARBA00022598"/>
    </source>
</evidence>
<protein>
    <recommendedName>
        <fullName evidence="3">AMP-dependent synthetase/ligase domain-containing protein</fullName>
    </recommendedName>
</protein>